<dbReference type="SUPFAM" id="SSF52540">
    <property type="entry name" value="P-loop containing nucleoside triphosphate hydrolases"/>
    <property type="match status" value="1"/>
</dbReference>
<name>A0A0F9Q2S5_9ZZZZ</name>
<dbReference type="EMBL" id="LAZR01001842">
    <property type="protein sequence ID" value="KKN38250.1"/>
    <property type="molecule type" value="Genomic_DNA"/>
</dbReference>
<gene>
    <name evidence="3" type="ORF">LCGC14_0755200</name>
</gene>
<keyword evidence="1" id="KW-0547">Nucleotide-binding</keyword>
<proteinExistence type="predicted"/>
<protein>
    <recommendedName>
        <fullName evidence="4">G domain-containing protein</fullName>
    </recommendedName>
</protein>
<organism evidence="3">
    <name type="scientific">marine sediment metagenome</name>
    <dbReference type="NCBI Taxonomy" id="412755"/>
    <lineage>
        <taxon>unclassified sequences</taxon>
        <taxon>metagenomes</taxon>
        <taxon>ecological metagenomes</taxon>
    </lineage>
</organism>
<evidence type="ECO:0000313" key="3">
    <source>
        <dbReference type="EMBL" id="KKN38250.1"/>
    </source>
</evidence>
<dbReference type="PANTHER" id="PTHR11711">
    <property type="entry name" value="ADP RIBOSYLATION FACTOR-RELATED"/>
    <property type="match status" value="1"/>
</dbReference>
<evidence type="ECO:0000256" key="1">
    <source>
        <dbReference type="ARBA" id="ARBA00022741"/>
    </source>
</evidence>
<dbReference type="InterPro" id="IPR024156">
    <property type="entry name" value="Small_GTPase_ARF"/>
</dbReference>
<dbReference type="AlphaFoldDB" id="A0A0F9Q2S5"/>
<accession>A0A0F9Q2S5</accession>
<sequence>IICFKIKTPIPLFFSLTYDDSSLPEQITPKLHKLIKIVTKFLAKCDISDESLSEKQRQDLEAVCSSNISDLLKLRPAKISVIGYDFTGKSSICEMLQSGSIPRKYKETTHLKKYNTELFGMPILLWDIPDQGDISDNVWRSFILGSDAVIIVLDSTRENVLESKMMVELTDEIIPYAELLIIANKQDSEEALEPKEIEKILQCKVFPFIANDSKNSNIIQKQTAKLLEIKAEGIDYSKDDYIIQRND</sequence>
<dbReference type="InterPro" id="IPR006689">
    <property type="entry name" value="Small_GTPase_ARF/SAR"/>
</dbReference>
<dbReference type="GO" id="GO:0003924">
    <property type="term" value="F:GTPase activity"/>
    <property type="evidence" value="ECO:0007669"/>
    <property type="project" value="InterPro"/>
</dbReference>
<dbReference type="GO" id="GO:0005525">
    <property type="term" value="F:GTP binding"/>
    <property type="evidence" value="ECO:0007669"/>
    <property type="project" value="UniProtKB-KW"/>
</dbReference>
<reference evidence="3" key="1">
    <citation type="journal article" date="2015" name="Nature">
        <title>Complex archaea that bridge the gap between prokaryotes and eukaryotes.</title>
        <authorList>
            <person name="Spang A."/>
            <person name="Saw J.H."/>
            <person name="Jorgensen S.L."/>
            <person name="Zaremba-Niedzwiedzka K."/>
            <person name="Martijn J."/>
            <person name="Lind A.E."/>
            <person name="van Eijk R."/>
            <person name="Schleper C."/>
            <person name="Guy L."/>
            <person name="Ettema T.J."/>
        </authorList>
    </citation>
    <scope>NUCLEOTIDE SEQUENCE</scope>
</reference>
<feature type="non-terminal residue" evidence="3">
    <location>
        <position position="1"/>
    </location>
</feature>
<evidence type="ECO:0008006" key="4">
    <source>
        <dbReference type="Google" id="ProtNLM"/>
    </source>
</evidence>
<dbReference type="Gene3D" id="3.40.50.300">
    <property type="entry name" value="P-loop containing nucleotide triphosphate hydrolases"/>
    <property type="match status" value="1"/>
</dbReference>
<dbReference type="SMART" id="SM00177">
    <property type="entry name" value="ARF"/>
    <property type="match status" value="1"/>
</dbReference>
<evidence type="ECO:0000256" key="2">
    <source>
        <dbReference type="ARBA" id="ARBA00023134"/>
    </source>
</evidence>
<dbReference type="InterPro" id="IPR027417">
    <property type="entry name" value="P-loop_NTPase"/>
</dbReference>
<comment type="caution">
    <text evidence="3">The sequence shown here is derived from an EMBL/GenBank/DDBJ whole genome shotgun (WGS) entry which is preliminary data.</text>
</comment>
<keyword evidence="2" id="KW-0342">GTP-binding</keyword>
<dbReference type="Pfam" id="PF00025">
    <property type="entry name" value="Arf"/>
    <property type="match status" value="1"/>
</dbReference>